<feature type="domain" description="Elongation factor EFG" evidence="5">
    <location>
        <begin position="711"/>
        <end position="795"/>
    </location>
</feature>
<feature type="domain" description="Translation elongation factor EFG/EF2" evidence="6">
    <location>
        <begin position="596"/>
        <end position="706"/>
    </location>
</feature>
<dbReference type="Gene3D" id="2.40.30.10">
    <property type="entry name" value="Translation factors"/>
    <property type="match status" value="1"/>
</dbReference>
<dbReference type="SUPFAM" id="SSF52540">
    <property type="entry name" value="P-loop containing nucleoside triphosphate hydrolases"/>
    <property type="match status" value="1"/>
</dbReference>
<gene>
    <name evidence="7" type="ORF">M0813_23901</name>
</gene>
<dbReference type="Gene3D" id="3.90.1430.10">
    <property type="entry name" value="Yeast translation eEF2 (G' domain)"/>
    <property type="match status" value="1"/>
</dbReference>
<dbReference type="SUPFAM" id="SSF54211">
    <property type="entry name" value="Ribosomal protein S5 domain 2-like"/>
    <property type="match status" value="1"/>
</dbReference>
<evidence type="ECO:0000313" key="7">
    <source>
        <dbReference type="EMBL" id="KAJ6240803.1"/>
    </source>
</evidence>
<evidence type="ECO:0000313" key="8">
    <source>
        <dbReference type="Proteomes" id="UP001150062"/>
    </source>
</evidence>
<protein>
    <recommendedName>
        <fullName evidence="1">Elongation factor 2</fullName>
    </recommendedName>
</protein>
<evidence type="ECO:0000256" key="2">
    <source>
        <dbReference type="ARBA" id="ARBA00022490"/>
    </source>
</evidence>
<keyword evidence="3" id="KW-0547">Nucleotide-binding</keyword>
<dbReference type="Gene3D" id="3.30.230.10">
    <property type="match status" value="1"/>
</dbReference>
<sequence length="823" mass="95788">MTNTQNIRIICSLSFSEICSLTNYLNSTNKTIEQTSNFNADSIENDIQLEPTLFTYKYICGGELPVKSISKEFILHLLNADLHQSSIHGLVSTLSLCDGIIITINCLTEPILIKNEMKKIIPILSRFKLQPIFFFDSFETLFSSDPDLNEIYDKLRSYVDALNEVISTAGFQDFNIKVDPTQGNILFGQYEDHWAFSIVSFSKMYAKKFGINEDKMTNKLWNDIAFDVKKKKFVKLKANVNNKSLKRCFIQFILEPIYKIYQLKFDQDVSLIKTMIKRIGLKEPQNCNNWNNLRFYKYLMKNWLPLTELFFNTIVFQIPSPKDAQKLKNNELYTGPLSDNFSQAIQRCKTNNPLIISLPKIIPSTNTHDVFLFGRILSGTIALNDSVYFSFTEKTNRGLVLKKKKIEITKLYKIDGYQLIKIEKLHCGNLIALRIPKTLHNYDILSISSEKECFPIKNFYQVDNSVSSNVLIKHANILPNLYSDCIFLSRIDRMIKLKRAKRGAIKLNFYNLSHMEKTLKKLKKKWENMQLIISDPQPIYREIVTKKSIKITKILSNNTNNEDNNENNSITISCEPLDKKYYSDIQKSKLFIKEINNNLDQYFIENHNWETNESKKIWSFGENYQNTNLLMNLCNNNNNNNNKINEIKEFVLESFNSLMKKGPLCNEEMMGVQINIESINLPKKKTVSNKKIIEIIRSAMEECVLLSKPTLVEPINTCVIITPKNQTENVYNTIRQVNGELIEHIKDQKFDILSFLIPQRYSSDIRKKIRSNTKGMAFSEITEHHWQKINDDPYDTNLDTFKIIIQIRKEKDLDLTIPKIMEK</sequence>
<evidence type="ECO:0000256" key="1">
    <source>
        <dbReference type="ARBA" id="ARBA00017891"/>
    </source>
</evidence>
<dbReference type="EMBL" id="JAOAOG010000198">
    <property type="protein sequence ID" value="KAJ6240803.1"/>
    <property type="molecule type" value="Genomic_DNA"/>
</dbReference>
<keyword evidence="2" id="KW-0963">Cytoplasm</keyword>
<dbReference type="InterPro" id="IPR009000">
    <property type="entry name" value="Transl_B-barrel_sf"/>
</dbReference>
<dbReference type="InterPro" id="IPR020568">
    <property type="entry name" value="Ribosomal_Su5_D2-typ_SF"/>
</dbReference>
<name>A0ABQ8Y7M4_9EUKA</name>
<dbReference type="PANTHER" id="PTHR42908:SF3">
    <property type="entry name" value="ELONGATION FACTOR-LIKE GTPASE 1"/>
    <property type="match status" value="1"/>
</dbReference>
<dbReference type="InterPro" id="IPR035647">
    <property type="entry name" value="EFG_III/V"/>
</dbReference>
<dbReference type="GO" id="GO:0003746">
    <property type="term" value="F:translation elongation factor activity"/>
    <property type="evidence" value="ECO:0007669"/>
    <property type="project" value="UniProtKB-KW"/>
</dbReference>
<keyword evidence="4" id="KW-0342">GTP-binding</keyword>
<dbReference type="InterPro" id="IPR005517">
    <property type="entry name" value="Transl_elong_EFG/EF2_IV"/>
</dbReference>
<dbReference type="Pfam" id="PF03764">
    <property type="entry name" value="EFG_IV"/>
    <property type="match status" value="1"/>
</dbReference>
<dbReference type="InterPro" id="IPR014721">
    <property type="entry name" value="Ribsml_uS5_D2-typ_fold_subgr"/>
</dbReference>
<dbReference type="SUPFAM" id="SSF54980">
    <property type="entry name" value="EF-G C-terminal domain-like"/>
    <property type="match status" value="1"/>
</dbReference>
<keyword evidence="8" id="KW-1185">Reference proteome</keyword>
<reference evidence="7" key="1">
    <citation type="submission" date="2022-08" db="EMBL/GenBank/DDBJ databases">
        <title>Novel sulfate-reducing endosymbionts in the free-living metamonad Anaeramoeba.</title>
        <authorList>
            <person name="Jerlstrom-Hultqvist J."/>
            <person name="Cepicka I."/>
            <person name="Gallot-Lavallee L."/>
            <person name="Salas-Leiva D."/>
            <person name="Curtis B.A."/>
            <person name="Zahonova K."/>
            <person name="Pipaliya S."/>
            <person name="Dacks J."/>
            <person name="Roger A.J."/>
        </authorList>
    </citation>
    <scope>NUCLEOTIDE SEQUENCE</scope>
    <source>
        <strain evidence="7">Schooner1</strain>
    </source>
</reference>
<evidence type="ECO:0000259" key="5">
    <source>
        <dbReference type="Pfam" id="PF00679"/>
    </source>
</evidence>
<dbReference type="CDD" id="cd01514">
    <property type="entry name" value="Elongation_Factor_C"/>
    <property type="match status" value="1"/>
</dbReference>
<accession>A0ABQ8Y7M4</accession>
<dbReference type="PANTHER" id="PTHR42908">
    <property type="entry name" value="TRANSLATION ELONGATION FACTOR-RELATED"/>
    <property type="match status" value="1"/>
</dbReference>
<dbReference type="InterPro" id="IPR000640">
    <property type="entry name" value="EFG_V-like"/>
</dbReference>
<dbReference type="Proteomes" id="UP001150062">
    <property type="component" value="Unassembled WGS sequence"/>
</dbReference>
<evidence type="ECO:0000259" key="6">
    <source>
        <dbReference type="Pfam" id="PF03764"/>
    </source>
</evidence>
<organism evidence="7 8">
    <name type="scientific">Anaeramoeba flamelloides</name>
    <dbReference type="NCBI Taxonomy" id="1746091"/>
    <lineage>
        <taxon>Eukaryota</taxon>
        <taxon>Metamonada</taxon>
        <taxon>Anaeramoebidae</taxon>
        <taxon>Anaeramoeba</taxon>
    </lineage>
</organism>
<dbReference type="Gene3D" id="3.30.70.240">
    <property type="match status" value="1"/>
</dbReference>
<dbReference type="SUPFAM" id="SSF50447">
    <property type="entry name" value="Translation proteins"/>
    <property type="match status" value="1"/>
</dbReference>
<keyword evidence="7" id="KW-0648">Protein biosynthesis</keyword>
<evidence type="ECO:0000256" key="3">
    <source>
        <dbReference type="ARBA" id="ARBA00022741"/>
    </source>
</evidence>
<comment type="caution">
    <text evidence="7">The sequence shown here is derived from an EMBL/GenBank/DDBJ whole genome shotgun (WGS) entry which is preliminary data.</text>
</comment>
<keyword evidence="7" id="KW-0251">Elongation factor</keyword>
<dbReference type="InterPro" id="IPR027417">
    <property type="entry name" value="P-loop_NTPase"/>
</dbReference>
<evidence type="ECO:0000256" key="4">
    <source>
        <dbReference type="ARBA" id="ARBA00023134"/>
    </source>
</evidence>
<dbReference type="Pfam" id="PF00679">
    <property type="entry name" value="EFG_C"/>
    <property type="match status" value="1"/>
</dbReference>
<proteinExistence type="predicted"/>